<dbReference type="GO" id="GO:0007517">
    <property type="term" value="P:muscle organ development"/>
    <property type="evidence" value="ECO:0007669"/>
    <property type="project" value="UniProtKB-KW"/>
</dbReference>
<keyword evidence="10" id="KW-0472">Membrane</keyword>
<keyword evidence="12" id="KW-0804">Transcription</keyword>
<evidence type="ECO:0000256" key="9">
    <source>
        <dbReference type="ARBA" id="ARBA00023054"/>
    </source>
</evidence>
<evidence type="ECO:0000256" key="12">
    <source>
        <dbReference type="ARBA" id="ARBA00023163"/>
    </source>
</evidence>
<keyword evidence="7" id="KW-0221">Differentiation</keyword>
<feature type="coiled-coil region" evidence="14">
    <location>
        <begin position="95"/>
        <end position="129"/>
    </location>
</feature>
<feature type="region of interest" description="Disordered" evidence="15">
    <location>
        <begin position="327"/>
        <end position="348"/>
    </location>
</feature>
<proteinExistence type="inferred from homology"/>
<comment type="similarity">
    <text evidence="3">Belongs to the CAVIN family.</text>
</comment>
<name>A0A401SX81_CHIPU</name>
<keyword evidence="4" id="KW-0217">Developmental protein</keyword>
<keyword evidence="6" id="KW-0517">Myogenesis</keyword>
<keyword evidence="11" id="KW-0010">Activator</keyword>
<evidence type="ECO:0000313" key="16">
    <source>
        <dbReference type="EMBL" id="GCC35017.1"/>
    </source>
</evidence>
<evidence type="ECO:0000256" key="14">
    <source>
        <dbReference type="SAM" id="Coils"/>
    </source>
</evidence>
<dbReference type="OMA" id="AFCPPDD"/>
<accession>A0A401SX81</accession>
<dbReference type="AlphaFoldDB" id="A0A401SX81"/>
<dbReference type="STRING" id="137246.A0A401SX81"/>
<evidence type="ECO:0000256" key="5">
    <source>
        <dbReference type="ARBA" id="ARBA00022490"/>
    </source>
</evidence>
<dbReference type="GO" id="GO:0005901">
    <property type="term" value="C:caveola"/>
    <property type="evidence" value="ECO:0007669"/>
    <property type="project" value="UniProtKB-SubCell"/>
</dbReference>
<keyword evidence="5" id="KW-0963">Cytoplasm</keyword>
<evidence type="ECO:0000256" key="3">
    <source>
        <dbReference type="ARBA" id="ARBA00008836"/>
    </source>
</evidence>
<dbReference type="GO" id="GO:0030017">
    <property type="term" value="C:sarcomere"/>
    <property type="evidence" value="ECO:0007669"/>
    <property type="project" value="UniProtKB-SubCell"/>
</dbReference>
<keyword evidence="17" id="KW-1185">Reference proteome</keyword>
<dbReference type="GO" id="GO:0030154">
    <property type="term" value="P:cell differentiation"/>
    <property type="evidence" value="ECO:0007669"/>
    <property type="project" value="UniProtKB-KW"/>
</dbReference>
<dbReference type="PANTHER" id="PTHR15240">
    <property type="entry name" value="CAVIN"/>
    <property type="match status" value="1"/>
</dbReference>
<keyword evidence="9 14" id="KW-0175">Coiled coil</keyword>
<dbReference type="GO" id="GO:0010468">
    <property type="term" value="P:regulation of gene expression"/>
    <property type="evidence" value="ECO:0007669"/>
    <property type="project" value="TreeGrafter"/>
</dbReference>
<dbReference type="Proteomes" id="UP000287033">
    <property type="component" value="Unassembled WGS sequence"/>
</dbReference>
<evidence type="ECO:0000256" key="4">
    <source>
        <dbReference type="ARBA" id="ARBA00022473"/>
    </source>
</evidence>
<dbReference type="InterPro" id="IPR026752">
    <property type="entry name" value="Cavin_fam"/>
</dbReference>
<evidence type="ECO:0000256" key="7">
    <source>
        <dbReference type="ARBA" id="ARBA00022782"/>
    </source>
</evidence>
<protein>
    <recommendedName>
        <fullName evidence="13">Muscle-restricted coiled-coil protein</fullName>
    </recommendedName>
</protein>
<evidence type="ECO:0000313" key="17">
    <source>
        <dbReference type="Proteomes" id="UP000287033"/>
    </source>
</evidence>
<comment type="caution">
    <text evidence="16">The sequence shown here is derived from an EMBL/GenBank/DDBJ whole genome shotgun (WGS) entry which is preliminary data.</text>
</comment>
<keyword evidence="8" id="KW-0805">Transcription regulation</keyword>
<evidence type="ECO:0000256" key="1">
    <source>
        <dbReference type="ARBA" id="ARBA00004204"/>
    </source>
</evidence>
<dbReference type="Pfam" id="PF15237">
    <property type="entry name" value="PTRF_SDPR"/>
    <property type="match status" value="1"/>
</dbReference>
<dbReference type="OrthoDB" id="8924144at2759"/>
<evidence type="ECO:0000256" key="11">
    <source>
        <dbReference type="ARBA" id="ARBA00023159"/>
    </source>
</evidence>
<evidence type="ECO:0000256" key="13">
    <source>
        <dbReference type="ARBA" id="ARBA00030534"/>
    </source>
</evidence>
<evidence type="ECO:0000256" key="8">
    <source>
        <dbReference type="ARBA" id="ARBA00023015"/>
    </source>
</evidence>
<evidence type="ECO:0000256" key="10">
    <source>
        <dbReference type="ARBA" id="ARBA00023136"/>
    </source>
</evidence>
<gene>
    <name evidence="16" type="ORF">chiPu_0013495</name>
</gene>
<feature type="region of interest" description="Disordered" evidence="15">
    <location>
        <begin position="265"/>
        <end position="301"/>
    </location>
</feature>
<dbReference type="EMBL" id="BEZZ01000656">
    <property type="protein sequence ID" value="GCC35017.1"/>
    <property type="molecule type" value="Genomic_DNA"/>
</dbReference>
<sequence length="348" mass="38396">MAEERVYSDSSNLAFGINPTAGDEGDASPLDPLTILTLLEKVAGIVDSVNETQRKMEQQQLEIENTVKEIQIDVAKLNKAHLTTDTTVSKLLVKTQKINANVKDVRQRLDKTNAQVKKVEGNHRELLKRNKFRVVIFQEENQMASSVVYKNLPHEGNVAAAEGEHTATAATPPPDLSSDEEFVYDEESTSARLRKSGMKRVDTIKKAFSRENMQKTKQNFGKQMNRLSNTIVPPERREKIRISGERIKKSIVDSKPFHMNIKKKNERSGAEGQEVAVKGVGESSKGEVTGTEVAKEVDTPGAAEVGEDSLPAMVTNVANTETVVVTKERKGDEAVPTVAEVKQSPEFS</sequence>
<evidence type="ECO:0000256" key="15">
    <source>
        <dbReference type="SAM" id="MobiDB-lite"/>
    </source>
</evidence>
<organism evidence="16 17">
    <name type="scientific">Chiloscyllium punctatum</name>
    <name type="common">Brownbanded bambooshark</name>
    <name type="synonym">Hemiscyllium punctatum</name>
    <dbReference type="NCBI Taxonomy" id="137246"/>
    <lineage>
        <taxon>Eukaryota</taxon>
        <taxon>Metazoa</taxon>
        <taxon>Chordata</taxon>
        <taxon>Craniata</taxon>
        <taxon>Vertebrata</taxon>
        <taxon>Chondrichthyes</taxon>
        <taxon>Elasmobranchii</taxon>
        <taxon>Galeomorphii</taxon>
        <taxon>Galeoidea</taxon>
        <taxon>Orectolobiformes</taxon>
        <taxon>Hemiscylliidae</taxon>
        <taxon>Chiloscyllium</taxon>
    </lineage>
</organism>
<evidence type="ECO:0000256" key="2">
    <source>
        <dbReference type="ARBA" id="ARBA00004345"/>
    </source>
</evidence>
<reference evidence="16 17" key="1">
    <citation type="journal article" date="2018" name="Nat. Ecol. Evol.">
        <title>Shark genomes provide insights into elasmobranch evolution and the origin of vertebrates.</title>
        <authorList>
            <person name="Hara Y"/>
            <person name="Yamaguchi K"/>
            <person name="Onimaru K"/>
            <person name="Kadota M"/>
            <person name="Koyanagi M"/>
            <person name="Keeley SD"/>
            <person name="Tatsumi K"/>
            <person name="Tanaka K"/>
            <person name="Motone F"/>
            <person name="Kageyama Y"/>
            <person name="Nozu R"/>
            <person name="Adachi N"/>
            <person name="Nishimura O"/>
            <person name="Nakagawa R"/>
            <person name="Tanegashima C"/>
            <person name="Kiyatake I"/>
            <person name="Matsumoto R"/>
            <person name="Murakumo K"/>
            <person name="Nishida K"/>
            <person name="Terakita A"/>
            <person name="Kuratani S"/>
            <person name="Sato K"/>
            <person name="Hyodo S Kuraku.S."/>
        </authorList>
    </citation>
    <scope>NUCLEOTIDE SEQUENCE [LARGE SCALE GENOMIC DNA]</scope>
</reference>
<comment type="subcellular location">
    <subcellularLocation>
        <location evidence="1">Cytoplasm</location>
        <location evidence="1">Myofibril</location>
        <location evidence="1">Sarcomere</location>
    </subcellularLocation>
    <subcellularLocation>
        <location evidence="2">Membrane</location>
        <location evidence="2">Caveola</location>
    </subcellularLocation>
</comment>
<dbReference type="PANTHER" id="PTHR15240:SF4">
    <property type="entry name" value="CAVEOLAE-ASSOCIATED PROTEIN 4"/>
    <property type="match status" value="1"/>
</dbReference>
<evidence type="ECO:0000256" key="6">
    <source>
        <dbReference type="ARBA" id="ARBA00022541"/>
    </source>
</evidence>